<evidence type="ECO:0000256" key="1">
    <source>
        <dbReference type="SAM" id="MobiDB-lite"/>
    </source>
</evidence>
<name>A0ABD5VIR5_9EURY</name>
<dbReference type="EMBL" id="JBHSXN010000006">
    <property type="protein sequence ID" value="MFC6955435.1"/>
    <property type="molecule type" value="Genomic_DNA"/>
</dbReference>
<keyword evidence="2" id="KW-0472">Membrane</keyword>
<evidence type="ECO:0000256" key="2">
    <source>
        <dbReference type="SAM" id="Phobius"/>
    </source>
</evidence>
<comment type="caution">
    <text evidence="3">The sequence shown here is derived from an EMBL/GenBank/DDBJ whole genome shotgun (WGS) entry which is preliminary data.</text>
</comment>
<accession>A0ABD5VIR5</accession>
<organism evidence="3 4">
    <name type="scientific">Halorubellus litoreus</name>
    <dbReference type="NCBI Taxonomy" id="755308"/>
    <lineage>
        <taxon>Archaea</taxon>
        <taxon>Methanobacteriati</taxon>
        <taxon>Methanobacteriota</taxon>
        <taxon>Stenosarchaea group</taxon>
        <taxon>Halobacteria</taxon>
        <taxon>Halobacteriales</taxon>
        <taxon>Halorubellaceae</taxon>
        <taxon>Halorubellus</taxon>
    </lineage>
</organism>
<dbReference type="Proteomes" id="UP001596395">
    <property type="component" value="Unassembled WGS sequence"/>
</dbReference>
<protein>
    <submittedName>
        <fullName evidence="3">Uncharacterized protein</fullName>
    </submittedName>
</protein>
<dbReference type="RefSeq" id="WP_336352361.1">
    <property type="nucleotide sequence ID" value="NZ_JAZAQL010000006.1"/>
</dbReference>
<keyword evidence="2" id="KW-1133">Transmembrane helix</keyword>
<reference evidence="3 4" key="1">
    <citation type="journal article" date="2019" name="Int. J. Syst. Evol. Microbiol.">
        <title>The Global Catalogue of Microorganisms (GCM) 10K type strain sequencing project: providing services to taxonomists for standard genome sequencing and annotation.</title>
        <authorList>
            <consortium name="The Broad Institute Genomics Platform"/>
            <consortium name="The Broad Institute Genome Sequencing Center for Infectious Disease"/>
            <person name="Wu L."/>
            <person name="Ma J."/>
        </authorList>
    </citation>
    <scope>NUCLEOTIDE SEQUENCE [LARGE SCALE GENOMIC DNA]</scope>
    <source>
        <strain evidence="3 4">GX26</strain>
    </source>
</reference>
<evidence type="ECO:0000313" key="4">
    <source>
        <dbReference type="Proteomes" id="UP001596395"/>
    </source>
</evidence>
<gene>
    <name evidence="3" type="ORF">ACFQGB_21435</name>
</gene>
<sequence length="319" mass="34484">MAIDPRAAVARLGAFFASRSAAAWWLGAAAAVVGFVLVDAFVVGPEYLPSLTASGLGPGTYYLAHHPDALSDESRPWDVASFWPFALLYLVPKEDGWVAIGVTVVSFAGVGVAVMAMAELDGRAWLERERDECERDQSVDDDPTARAAALAVRRDPLRRWTTRSWPAQRACAAWTWLAAVLRSNEMAARCLGLSASVAGFLLVGEVPTVPDVVPWVALFSFGPFAYYRTHYGRVPVDVPHGRRVLRMLAVVLPTSGVTREGASLLAVAVTAVTFALLLESVTLAEQSRLLAEHDEAVGDDADDGERVPPWRRPACSENR</sequence>
<feature type="region of interest" description="Disordered" evidence="1">
    <location>
        <begin position="295"/>
        <end position="319"/>
    </location>
</feature>
<keyword evidence="2" id="KW-0812">Transmembrane</keyword>
<dbReference type="AlphaFoldDB" id="A0ABD5VIR5"/>
<evidence type="ECO:0000313" key="3">
    <source>
        <dbReference type="EMBL" id="MFC6955435.1"/>
    </source>
</evidence>
<feature type="transmembrane region" description="Helical" evidence="2">
    <location>
        <begin position="97"/>
        <end position="118"/>
    </location>
</feature>
<keyword evidence="4" id="KW-1185">Reference proteome</keyword>
<feature type="transmembrane region" description="Helical" evidence="2">
    <location>
        <begin position="21"/>
        <end position="43"/>
    </location>
</feature>
<proteinExistence type="predicted"/>